<dbReference type="EMBL" id="CM042882">
    <property type="protein sequence ID" value="KAI4381812.1"/>
    <property type="molecule type" value="Genomic_DNA"/>
</dbReference>
<organism evidence="1 2">
    <name type="scientific">Melastoma candidum</name>
    <dbReference type="NCBI Taxonomy" id="119954"/>
    <lineage>
        <taxon>Eukaryota</taxon>
        <taxon>Viridiplantae</taxon>
        <taxon>Streptophyta</taxon>
        <taxon>Embryophyta</taxon>
        <taxon>Tracheophyta</taxon>
        <taxon>Spermatophyta</taxon>
        <taxon>Magnoliopsida</taxon>
        <taxon>eudicotyledons</taxon>
        <taxon>Gunneridae</taxon>
        <taxon>Pentapetalae</taxon>
        <taxon>rosids</taxon>
        <taxon>malvids</taxon>
        <taxon>Myrtales</taxon>
        <taxon>Melastomataceae</taxon>
        <taxon>Melastomatoideae</taxon>
        <taxon>Melastomateae</taxon>
        <taxon>Melastoma</taxon>
    </lineage>
</organism>
<reference evidence="2" key="1">
    <citation type="journal article" date="2023" name="Front. Plant Sci.">
        <title>Chromosomal-level genome assembly of Melastoma candidum provides insights into trichome evolution.</title>
        <authorList>
            <person name="Zhong Y."/>
            <person name="Wu W."/>
            <person name="Sun C."/>
            <person name="Zou P."/>
            <person name="Liu Y."/>
            <person name="Dai S."/>
            <person name="Zhou R."/>
        </authorList>
    </citation>
    <scope>NUCLEOTIDE SEQUENCE [LARGE SCALE GENOMIC DNA]</scope>
</reference>
<comment type="caution">
    <text evidence="1">The sequence shown here is derived from an EMBL/GenBank/DDBJ whole genome shotgun (WGS) entry which is preliminary data.</text>
</comment>
<name>A0ACB9RTN7_9MYRT</name>
<gene>
    <name evidence="1" type="ORF">MLD38_007850</name>
</gene>
<keyword evidence="2" id="KW-1185">Reference proteome</keyword>
<accession>A0ACB9RTN7</accession>
<sequence>MNSNARVKREVYEPSLSFCYKVRSTCTSKGEDVPALFFFGDSMVDVGTNNYIESIALADFPYNGIDFPHSNPTGRFSNGYNIADEIGTFSFVMIGSPPPYYYFVEDQSTSKKNILEGVNFASGGSGILPHTGFQQFIRVIPMVEQVDQFRLVLKNITNILSPKATSDLLSRALFIISVGSNDLDEYYQSNRTTKIPRQDFMKSIKYHFKSQLRNLHEMGARKFGVIGVPPIGCMPLAKARVNLTKPSSGCQKELNGYAREFNAIVRGLLQELRSDLNGMVYSLGDTYNMTIALMKDPPAYGFANVAEACCGLGKLNGEEPCHEILRPNLCKNRDVYLFWDFYHPTERACWLAAKALFEAGQEFVAPISFRQLASANERGL</sequence>
<dbReference type="Proteomes" id="UP001057402">
    <property type="component" value="Chromosome 3"/>
</dbReference>
<proteinExistence type="predicted"/>
<evidence type="ECO:0000313" key="1">
    <source>
        <dbReference type="EMBL" id="KAI4381812.1"/>
    </source>
</evidence>
<evidence type="ECO:0000313" key="2">
    <source>
        <dbReference type="Proteomes" id="UP001057402"/>
    </source>
</evidence>
<protein>
    <submittedName>
        <fullName evidence="1">Uncharacterized protein</fullName>
    </submittedName>
</protein>